<name>A0A0B6A9Z7_PRIM2</name>
<dbReference type="EMBL" id="CP009920">
    <property type="protein sequence ID" value="AJI20361.1"/>
    <property type="molecule type" value="Genomic_DNA"/>
</dbReference>
<dbReference type="GeneID" id="93643312"/>
<dbReference type="KEGG" id="bmeg:BG04_5364"/>
<dbReference type="RefSeq" id="WP_028409001.1">
    <property type="nucleotide sequence ID" value="NZ_BCVB01000011.1"/>
</dbReference>
<proteinExistence type="predicted"/>
<dbReference type="AlphaFoldDB" id="A0A0B6A9Z7"/>
<evidence type="ECO:0000313" key="2">
    <source>
        <dbReference type="Proteomes" id="UP000031829"/>
    </source>
</evidence>
<dbReference type="HOGENOM" id="CLU_201850_1_0_9"/>
<evidence type="ECO:0008006" key="3">
    <source>
        <dbReference type="Google" id="ProtNLM"/>
    </source>
</evidence>
<sequence>MSNLRKVIASAFNSDQTSRVADALISDVLKKYGVSENSLRNLSPEQKQKIKQIVAELQSKVNDTLK</sequence>
<reference evidence="1 2" key="1">
    <citation type="journal article" date="2015" name="Genome Announc.">
        <title>Complete genome sequences for 35 biothreat assay-relevant bacillus species.</title>
        <authorList>
            <person name="Johnson S.L."/>
            <person name="Daligault H.E."/>
            <person name="Davenport K.W."/>
            <person name="Jaissle J."/>
            <person name="Frey K.G."/>
            <person name="Ladner J.T."/>
            <person name="Broomall S.M."/>
            <person name="Bishop-Lilly K.A."/>
            <person name="Bruce D.C."/>
            <person name="Gibbons H.S."/>
            <person name="Coyne S.R."/>
            <person name="Lo C.C."/>
            <person name="Meincke L."/>
            <person name="Munk A.C."/>
            <person name="Koroleva G.I."/>
            <person name="Rosenzweig C.N."/>
            <person name="Palacios G.F."/>
            <person name="Redden C.L."/>
            <person name="Minogue T.D."/>
            <person name="Chain P.S."/>
        </authorList>
    </citation>
    <scope>NUCLEOTIDE SEQUENCE [LARGE SCALE GENOMIC DNA]</scope>
    <source>
        <strain evidence="2">ATCC 14581 / DSM 32 / JCM 2506 / NBRC 15308 / NCIMB 9376 / NCTC 10342 / NRRL B-14308 / VKM B-512</strain>
    </source>
</reference>
<evidence type="ECO:0000313" key="1">
    <source>
        <dbReference type="EMBL" id="AJI20361.1"/>
    </source>
</evidence>
<dbReference type="Proteomes" id="UP000031829">
    <property type="component" value="Chromosome"/>
</dbReference>
<accession>A0A0B6A9Z7</accession>
<protein>
    <recommendedName>
        <fullName evidence="3">Spore coat protein</fullName>
    </recommendedName>
</protein>
<organism evidence="1 2">
    <name type="scientific">Priestia megaterium (strain ATCC 14581 / DSM 32 / CCUG 1817 / JCM 2506 / NBRC 15308 / NCIMB 9376 / NCTC 10342 / NRRL B-14308 / VKM B-512 / Ford 19)</name>
    <name type="common">Bacillus megaterium</name>
    <dbReference type="NCBI Taxonomy" id="1348623"/>
    <lineage>
        <taxon>Bacteria</taxon>
        <taxon>Bacillati</taxon>
        <taxon>Bacillota</taxon>
        <taxon>Bacilli</taxon>
        <taxon>Bacillales</taxon>
        <taxon>Bacillaceae</taxon>
        <taxon>Priestia</taxon>
    </lineage>
</organism>
<gene>
    <name evidence="1" type="ORF">BG04_5364</name>
</gene>